<name>A0ABP9SBF8_9GAMM</name>
<dbReference type="InterPro" id="IPR008517">
    <property type="entry name" value="GNA1162-like"/>
</dbReference>
<dbReference type="Proteomes" id="UP001501600">
    <property type="component" value="Unassembled WGS sequence"/>
</dbReference>
<organism evidence="2 3">
    <name type="scientific">Ferrimonas gelatinilytica</name>
    <dbReference type="NCBI Taxonomy" id="1255257"/>
    <lineage>
        <taxon>Bacteria</taxon>
        <taxon>Pseudomonadati</taxon>
        <taxon>Pseudomonadota</taxon>
        <taxon>Gammaproteobacteria</taxon>
        <taxon>Alteromonadales</taxon>
        <taxon>Ferrimonadaceae</taxon>
        <taxon>Ferrimonas</taxon>
    </lineage>
</organism>
<feature type="signal peptide" evidence="1">
    <location>
        <begin position="1"/>
        <end position="21"/>
    </location>
</feature>
<gene>
    <name evidence="2" type="ORF">GCM10025772_22640</name>
</gene>
<dbReference type="EMBL" id="BAABLF010000014">
    <property type="protein sequence ID" value="GAA5192754.1"/>
    <property type="molecule type" value="Genomic_DNA"/>
</dbReference>
<keyword evidence="3" id="KW-1185">Reference proteome</keyword>
<evidence type="ECO:0000313" key="2">
    <source>
        <dbReference type="EMBL" id="GAA5192754.1"/>
    </source>
</evidence>
<evidence type="ECO:0000313" key="3">
    <source>
        <dbReference type="Proteomes" id="UP001501600"/>
    </source>
</evidence>
<dbReference type="PROSITE" id="PS51257">
    <property type="entry name" value="PROKAR_LIPOPROTEIN"/>
    <property type="match status" value="1"/>
</dbReference>
<protein>
    <submittedName>
        <fullName evidence="2">DUF799 domain-containing protein</fullName>
    </submittedName>
</protein>
<evidence type="ECO:0000256" key="1">
    <source>
        <dbReference type="SAM" id="SignalP"/>
    </source>
</evidence>
<sequence>MRWLKRILPLTLLLLAGCVTPPEPMDTSAFVAAAPRSILVLPPVNLSVEVDAPGYFLATISKPLGEKGYYVFPVNTVKTVMSAEGISEPKEMHQLAPTQLGKMFGTDTVLYVTINKWDSQYVVLSTTTVVELEYTIKSAHTGETLWHTVKQVTYTPDGGSSGNPLADLIAGAIVAAMERASPNYMPLARQANYQVLYGAYSAIPAGPYLPKQTASN</sequence>
<comment type="caution">
    <text evidence="2">The sequence shown here is derived from an EMBL/GenBank/DDBJ whole genome shotgun (WGS) entry which is preliminary data.</text>
</comment>
<accession>A0ABP9SBF8</accession>
<proteinExistence type="predicted"/>
<reference evidence="3" key="1">
    <citation type="journal article" date="2019" name="Int. J. Syst. Evol. Microbiol.">
        <title>The Global Catalogue of Microorganisms (GCM) 10K type strain sequencing project: providing services to taxonomists for standard genome sequencing and annotation.</title>
        <authorList>
            <consortium name="The Broad Institute Genomics Platform"/>
            <consortium name="The Broad Institute Genome Sequencing Center for Infectious Disease"/>
            <person name="Wu L."/>
            <person name="Ma J."/>
        </authorList>
    </citation>
    <scope>NUCLEOTIDE SEQUENCE [LARGE SCALE GENOMIC DNA]</scope>
    <source>
        <strain evidence="3">JCM 18720</strain>
    </source>
</reference>
<dbReference type="Pfam" id="PF05643">
    <property type="entry name" value="GNA1162-like"/>
    <property type="match status" value="1"/>
</dbReference>
<dbReference type="RefSeq" id="WP_345317177.1">
    <property type="nucleotide sequence ID" value="NZ_BAABLF010000014.1"/>
</dbReference>
<feature type="chain" id="PRO_5047051104" evidence="1">
    <location>
        <begin position="22"/>
        <end position="216"/>
    </location>
</feature>
<keyword evidence="1" id="KW-0732">Signal</keyword>
<dbReference type="Gene3D" id="3.40.50.10610">
    <property type="entry name" value="ABC-type transport auxiliary lipoprotein component"/>
    <property type="match status" value="1"/>
</dbReference>